<accession>A0ABY7NRQ9</accession>
<proteinExistence type="predicted"/>
<dbReference type="RefSeq" id="WP_270078851.1">
    <property type="nucleotide sequence ID" value="NZ_CP115174.1"/>
</dbReference>
<reference evidence="1 2" key="1">
    <citation type="submission" date="2022-12" db="EMBL/GenBank/DDBJ databases">
        <title>Sphingomonas abieness sp. nov., an endophytic bacterium isolated from Abies koreana.</title>
        <authorList>
            <person name="Jiang L."/>
            <person name="Lee J."/>
        </authorList>
    </citation>
    <scope>NUCLEOTIDE SEQUENCE [LARGE SCALE GENOMIC DNA]</scope>
    <source>
        <strain evidence="2">PAMB 00755</strain>
    </source>
</reference>
<sequence>MFGHEFPVWPQDDKQTQRDRIVPQPNMFFVALRHRDIGDALCADL</sequence>
<name>A0ABY7NRQ9_9SPHN</name>
<evidence type="ECO:0000313" key="2">
    <source>
        <dbReference type="Proteomes" id="UP001210865"/>
    </source>
</evidence>
<keyword evidence="2" id="KW-1185">Reference proteome</keyword>
<evidence type="ECO:0000313" key="1">
    <source>
        <dbReference type="EMBL" id="WBO24222.1"/>
    </source>
</evidence>
<gene>
    <name evidence="1" type="ORF">PBT88_09010</name>
</gene>
<dbReference type="Proteomes" id="UP001210865">
    <property type="component" value="Chromosome"/>
</dbReference>
<dbReference type="EMBL" id="CP115174">
    <property type="protein sequence ID" value="WBO24222.1"/>
    <property type="molecule type" value="Genomic_DNA"/>
</dbReference>
<protein>
    <submittedName>
        <fullName evidence="1">Uncharacterized protein</fullName>
    </submittedName>
</protein>
<organism evidence="1 2">
    <name type="scientific">Sphingomonas abietis</name>
    <dbReference type="NCBI Taxonomy" id="3012344"/>
    <lineage>
        <taxon>Bacteria</taxon>
        <taxon>Pseudomonadati</taxon>
        <taxon>Pseudomonadota</taxon>
        <taxon>Alphaproteobacteria</taxon>
        <taxon>Sphingomonadales</taxon>
        <taxon>Sphingomonadaceae</taxon>
        <taxon>Sphingomonas</taxon>
    </lineage>
</organism>